<comment type="caution">
    <text evidence="11">The sequence shown here is derived from an EMBL/GenBank/DDBJ whole genome shotgun (WGS) entry which is preliminary data.</text>
</comment>
<sequence>MKLWVKNTILAVILVLIIAVPLLFMGGHEFGGSDDQASDAISELDESYEPWFEPFWEPPSGEIESLFFCLQAGVGAGIVGFVLGRVTAKKKNDN</sequence>
<dbReference type="PANTHER" id="PTHR38662">
    <property type="entry name" value="COBALT TRANSPORT PROTEIN CBIN"/>
    <property type="match status" value="1"/>
</dbReference>
<comment type="subcellular location">
    <subcellularLocation>
        <location evidence="10">Cell membrane</location>
        <topology evidence="10">Multi-pass membrane protein</topology>
    </subcellularLocation>
</comment>
<evidence type="ECO:0000256" key="6">
    <source>
        <dbReference type="ARBA" id="ARBA00022989"/>
    </source>
</evidence>
<keyword evidence="7 10" id="KW-0406">Ion transport</keyword>
<evidence type="ECO:0000256" key="5">
    <source>
        <dbReference type="ARBA" id="ARBA00022692"/>
    </source>
</evidence>
<evidence type="ECO:0000313" key="11">
    <source>
        <dbReference type="EMBL" id="MCC2209233.1"/>
    </source>
</evidence>
<evidence type="ECO:0000256" key="10">
    <source>
        <dbReference type="HAMAP-Rule" id="MF_00330"/>
    </source>
</evidence>
<dbReference type="AlphaFoldDB" id="A0AAE3DWF2"/>
<dbReference type="PANTHER" id="PTHR38662:SF1">
    <property type="entry name" value="COBALT TRANSPORT PROTEIN CBIN"/>
    <property type="match status" value="1"/>
</dbReference>
<keyword evidence="5 10" id="KW-0812">Transmembrane</keyword>
<gene>
    <name evidence="10" type="primary">cbiN</name>
    <name evidence="11" type="ORF">LKE05_00245</name>
</gene>
<comment type="function">
    <text evidence="10">Part of the energy-coupling factor (ECF) transporter complex CbiMNOQ involved in cobalt import.</text>
</comment>
<evidence type="ECO:0000313" key="12">
    <source>
        <dbReference type="Proteomes" id="UP001198242"/>
    </source>
</evidence>
<evidence type="ECO:0000256" key="8">
    <source>
        <dbReference type="ARBA" id="ARBA00023136"/>
    </source>
</evidence>
<dbReference type="Proteomes" id="UP001198242">
    <property type="component" value="Unassembled WGS sequence"/>
</dbReference>
<comment type="subunit">
    <text evidence="10">Forms an energy-coupling factor (ECF) transporter complex composed of an ATP-binding protein (A component, CbiO), a transmembrane protein (T component, CbiQ) and 2 possible substrate-capture proteins (S components, CbiM and CbiN) of unknown stoichimetry.</text>
</comment>
<keyword evidence="2 10" id="KW-0813">Transport</keyword>
<proteinExistence type="inferred from homology"/>
<name>A0AAE3DWF2_9FIRM</name>
<dbReference type="EMBL" id="JAJEQM010000001">
    <property type="protein sequence ID" value="MCC2209233.1"/>
    <property type="molecule type" value="Genomic_DNA"/>
</dbReference>
<keyword evidence="4 10" id="KW-0169">Cobalamin biosynthesis</keyword>
<evidence type="ECO:0000256" key="9">
    <source>
        <dbReference type="ARBA" id="ARBA00023285"/>
    </source>
</evidence>
<comment type="pathway">
    <text evidence="10">Cofactor biosynthesis; adenosylcobalamin biosynthesis.</text>
</comment>
<keyword evidence="6 10" id="KW-1133">Transmembrane helix</keyword>
<keyword evidence="9 10" id="KW-0170">Cobalt</keyword>
<evidence type="ECO:0000256" key="4">
    <source>
        <dbReference type="ARBA" id="ARBA00022573"/>
    </source>
</evidence>
<dbReference type="Pfam" id="PF02553">
    <property type="entry name" value="CbiN"/>
    <property type="match status" value="1"/>
</dbReference>
<accession>A0AAE3DWF2</accession>
<keyword evidence="8 10" id="KW-0472">Membrane</keyword>
<reference evidence="11 12" key="1">
    <citation type="submission" date="2021-10" db="EMBL/GenBank/DDBJ databases">
        <title>Anaerobic single-cell dispensing facilitates the cultivation of human gut bacteria.</title>
        <authorList>
            <person name="Afrizal A."/>
        </authorList>
    </citation>
    <scope>NUCLEOTIDE SEQUENCE [LARGE SCALE GENOMIC DNA]</scope>
    <source>
        <strain evidence="11 12">CLA-AA-H232</strain>
    </source>
</reference>
<dbReference type="GO" id="GO:0005886">
    <property type="term" value="C:plasma membrane"/>
    <property type="evidence" value="ECO:0007669"/>
    <property type="project" value="UniProtKB-SubCell"/>
</dbReference>
<organism evidence="11 12">
    <name type="scientific">Hominilimicola fabiformis</name>
    <dbReference type="NCBI Taxonomy" id="2885356"/>
    <lineage>
        <taxon>Bacteria</taxon>
        <taxon>Bacillati</taxon>
        <taxon>Bacillota</taxon>
        <taxon>Clostridia</taxon>
        <taxon>Eubacteriales</taxon>
        <taxon>Oscillospiraceae</taxon>
        <taxon>Hominilimicola</taxon>
    </lineage>
</organism>
<evidence type="ECO:0000256" key="2">
    <source>
        <dbReference type="ARBA" id="ARBA00022448"/>
    </source>
</evidence>
<keyword evidence="12" id="KW-1185">Reference proteome</keyword>
<evidence type="ECO:0000256" key="1">
    <source>
        <dbReference type="ARBA" id="ARBA00022426"/>
    </source>
</evidence>
<evidence type="ECO:0000256" key="3">
    <source>
        <dbReference type="ARBA" id="ARBA00022475"/>
    </source>
</evidence>
<dbReference type="InterPro" id="IPR003705">
    <property type="entry name" value="CbiN"/>
</dbReference>
<feature type="transmembrane region" description="Helical" evidence="10">
    <location>
        <begin position="65"/>
        <end position="84"/>
    </location>
</feature>
<dbReference type="NCBIfam" id="NF002780">
    <property type="entry name" value="PRK02898.1"/>
    <property type="match status" value="1"/>
</dbReference>
<dbReference type="GO" id="GO:0009236">
    <property type="term" value="P:cobalamin biosynthetic process"/>
    <property type="evidence" value="ECO:0007669"/>
    <property type="project" value="UniProtKB-UniRule"/>
</dbReference>
<dbReference type="HAMAP" id="MF_00330">
    <property type="entry name" value="CbiN"/>
    <property type="match status" value="1"/>
</dbReference>
<keyword evidence="1 10" id="KW-0171">Cobalt transport</keyword>
<dbReference type="RefSeq" id="WP_022229460.1">
    <property type="nucleotide sequence ID" value="NZ_JAJEQM010000001.1"/>
</dbReference>
<evidence type="ECO:0000256" key="7">
    <source>
        <dbReference type="ARBA" id="ARBA00023065"/>
    </source>
</evidence>
<keyword evidence="3 10" id="KW-1003">Cell membrane</keyword>
<dbReference type="GO" id="GO:0015087">
    <property type="term" value="F:cobalt ion transmembrane transporter activity"/>
    <property type="evidence" value="ECO:0007669"/>
    <property type="project" value="UniProtKB-UniRule"/>
</dbReference>
<protein>
    <recommendedName>
        <fullName evidence="10">Cobalt transport protein CbiN</fullName>
    </recommendedName>
    <alternativeName>
        <fullName evidence="10">Energy-coupling factor transporter probable substrate-capture protein CbiN</fullName>
        <shortName evidence="10">ECF transporter S component CbiN</shortName>
    </alternativeName>
</protein>
<feature type="transmembrane region" description="Helical" evidence="10">
    <location>
        <begin position="7"/>
        <end position="25"/>
    </location>
</feature>
<comment type="similarity">
    <text evidence="10">Belongs to the CbiN family.</text>
</comment>